<organism evidence="1 2">
    <name type="scientific">Apiospora hydei</name>
    <dbReference type="NCBI Taxonomy" id="1337664"/>
    <lineage>
        <taxon>Eukaryota</taxon>
        <taxon>Fungi</taxon>
        <taxon>Dikarya</taxon>
        <taxon>Ascomycota</taxon>
        <taxon>Pezizomycotina</taxon>
        <taxon>Sordariomycetes</taxon>
        <taxon>Xylariomycetidae</taxon>
        <taxon>Amphisphaeriales</taxon>
        <taxon>Apiosporaceae</taxon>
        <taxon>Apiospora</taxon>
    </lineage>
</organism>
<comment type="caution">
    <text evidence="1">The sequence shown here is derived from an EMBL/GenBank/DDBJ whole genome shotgun (WGS) entry which is preliminary data.</text>
</comment>
<keyword evidence="2" id="KW-1185">Reference proteome</keyword>
<dbReference type="EMBL" id="JAQQWN010000004">
    <property type="protein sequence ID" value="KAK8088191.1"/>
    <property type="molecule type" value="Genomic_DNA"/>
</dbReference>
<dbReference type="Proteomes" id="UP001433268">
    <property type="component" value="Unassembled WGS sequence"/>
</dbReference>
<protein>
    <submittedName>
        <fullName evidence="1">Uncharacterized protein</fullName>
    </submittedName>
</protein>
<proteinExistence type="predicted"/>
<evidence type="ECO:0000313" key="2">
    <source>
        <dbReference type="Proteomes" id="UP001433268"/>
    </source>
</evidence>
<dbReference type="GeneID" id="92040527"/>
<dbReference type="RefSeq" id="XP_066671085.1">
    <property type="nucleotide sequence ID" value="XM_066807467.1"/>
</dbReference>
<accession>A0ABR1WYF2</accession>
<name>A0ABR1WYF2_9PEZI</name>
<sequence>MTSLSEISSSSDMTSLSDMTSVYTKTPLSERSVWCLEEVDPDELENAVWVLYEELKLKDIVALATVKLKYEKRRQRIPKWLGPLSRAMLDPSRSANMRSWRASSSASAAARYWSS</sequence>
<gene>
    <name evidence="1" type="ORF">PG997_003152</name>
</gene>
<reference evidence="1 2" key="1">
    <citation type="submission" date="2023-01" db="EMBL/GenBank/DDBJ databases">
        <title>Analysis of 21 Apiospora genomes using comparative genomics revels a genus with tremendous synthesis potential of carbohydrate active enzymes and secondary metabolites.</title>
        <authorList>
            <person name="Sorensen T."/>
        </authorList>
    </citation>
    <scope>NUCLEOTIDE SEQUENCE [LARGE SCALE GENOMIC DNA]</scope>
    <source>
        <strain evidence="1 2">CBS 114990</strain>
    </source>
</reference>
<evidence type="ECO:0000313" key="1">
    <source>
        <dbReference type="EMBL" id="KAK8088191.1"/>
    </source>
</evidence>